<reference evidence="1 2" key="1">
    <citation type="journal article" date="2012" name="J. Bacteriol.">
        <title>Draft Genome Sequence of Agrobacterium albertimagni Strain AOL15.</title>
        <authorList>
            <person name="Trimble W.L."/>
            <person name="Phung le T."/>
            <person name="Meyer F."/>
            <person name="Gilbert J.A."/>
            <person name="Silver S."/>
        </authorList>
    </citation>
    <scope>NUCLEOTIDE SEQUENCE [LARGE SCALE GENOMIC DNA]</scope>
    <source>
        <strain evidence="1 2">AOL15</strain>
    </source>
</reference>
<evidence type="ECO:0000313" key="1">
    <source>
        <dbReference type="EMBL" id="EKF59360.1"/>
    </source>
</evidence>
<organism evidence="1 2">
    <name type="scientific">Agrobacterium albertimagni AOL15</name>
    <dbReference type="NCBI Taxonomy" id="1156935"/>
    <lineage>
        <taxon>Bacteria</taxon>
        <taxon>Pseudomonadati</taxon>
        <taxon>Pseudomonadota</taxon>
        <taxon>Alphaproteobacteria</taxon>
        <taxon>Hyphomicrobiales</taxon>
        <taxon>Rhizobiaceae</taxon>
        <taxon>Rhizobium/Agrobacterium group</taxon>
        <taxon>Agrobacterium</taxon>
    </lineage>
</organism>
<sequence>MIFTIAAEIGDVGSLTETLKWGEPAYLTEVSRSGTTIRLGATREAPHESALLFNCKTSLIGMFRTAFPADFKFEGNRALVIPADRAMPRTPLLFCLTAALTYHQRKSTGSRHQRH</sequence>
<dbReference type="Proteomes" id="UP000007123">
    <property type="component" value="Unassembled WGS sequence"/>
</dbReference>
<accession>K2Q2J9</accession>
<comment type="caution">
    <text evidence="1">The sequence shown here is derived from an EMBL/GenBank/DDBJ whole genome shotgun (WGS) entry which is preliminary data.</text>
</comment>
<name>K2Q2J9_9HYPH</name>
<evidence type="ECO:0000313" key="2">
    <source>
        <dbReference type="Proteomes" id="UP000007123"/>
    </source>
</evidence>
<keyword evidence="2" id="KW-1185">Reference proteome</keyword>
<proteinExistence type="predicted"/>
<evidence type="ECO:0008006" key="3">
    <source>
        <dbReference type="Google" id="ProtNLM"/>
    </source>
</evidence>
<dbReference type="EMBL" id="ALJF01000010">
    <property type="protein sequence ID" value="EKF59360.1"/>
    <property type="molecule type" value="Genomic_DNA"/>
</dbReference>
<protein>
    <recommendedName>
        <fullName evidence="3">YdhG-like domain-containing protein</fullName>
    </recommendedName>
</protein>
<gene>
    <name evidence="1" type="ORF">QWE_13948</name>
</gene>
<dbReference type="AlphaFoldDB" id="K2Q2J9"/>
<dbReference type="eggNOG" id="COG5646">
    <property type="taxonomic scope" value="Bacteria"/>
</dbReference>